<accession>A0A510HPW4</accession>
<dbReference type="PANTHER" id="PTHR10625">
    <property type="entry name" value="HISTONE DEACETYLASE HDAC1-RELATED"/>
    <property type="match status" value="1"/>
</dbReference>
<dbReference type="CDD" id="cd09992">
    <property type="entry name" value="HDAC_classII"/>
    <property type="match status" value="1"/>
</dbReference>
<dbReference type="Gene3D" id="3.40.800.20">
    <property type="entry name" value="Histone deacetylase domain"/>
    <property type="match status" value="1"/>
</dbReference>
<evidence type="ECO:0000313" key="5">
    <source>
        <dbReference type="Proteomes" id="UP000318065"/>
    </source>
</evidence>
<feature type="domain" description="Histone deacetylase" evidence="3">
    <location>
        <begin position="20"/>
        <end position="304"/>
    </location>
</feature>
<dbReference type="SUPFAM" id="SSF52768">
    <property type="entry name" value="Arginase/deacetylase"/>
    <property type="match status" value="1"/>
</dbReference>
<dbReference type="Proteomes" id="UP000318065">
    <property type="component" value="Chromosome"/>
</dbReference>
<evidence type="ECO:0000313" key="4">
    <source>
        <dbReference type="EMBL" id="BBL81013.1"/>
    </source>
</evidence>
<dbReference type="EMBL" id="AP019791">
    <property type="protein sequence ID" value="BBL81013.1"/>
    <property type="molecule type" value="Genomic_DNA"/>
</dbReference>
<dbReference type="AlphaFoldDB" id="A0A510HPW4"/>
<proteinExistence type="inferred from homology"/>
<gene>
    <name evidence="4" type="ORF">RxyAA322_28670</name>
</gene>
<dbReference type="InterPro" id="IPR023801">
    <property type="entry name" value="His_deacetylse_dom"/>
</dbReference>
<name>A0A510HPW4_9ACTN</name>
<dbReference type="PRINTS" id="PR01270">
    <property type="entry name" value="HDASUPER"/>
</dbReference>
<dbReference type="InterPro" id="IPR023696">
    <property type="entry name" value="Ureohydrolase_dom_sf"/>
</dbReference>
<reference evidence="4" key="1">
    <citation type="journal article" date="2019" name="Microbiol. Resour. Announc.">
        <title>Complete Genome Sequence of Rubrobacter xylanophilus Strain AA3-22, Isolated from Arima Onsen in Japan.</title>
        <authorList>
            <person name="Tomariguchi N."/>
            <person name="Miyazaki K."/>
        </authorList>
    </citation>
    <scope>NUCLEOTIDE SEQUENCE [LARGE SCALE GENOMIC DNA]</scope>
    <source>
        <strain evidence="4">AA3-22</strain>
    </source>
</reference>
<dbReference type="Pfam" id="PF00850">
    <property type="entry name" value="Hist_deacetyl"/>
    <property type="match status" value="1"/>
</dbReference>
<dbReference type="InterPro" id="IPR000286">
    <property type="entry name" value="HDACs"/>
</dbReference>
<evidence type="ECO:0000259" key="3">
    <source>
        <dbReference type="Pfam" id="PF00850"/>
    </source>
</evidence>
<dbReference type="GO" id="GO:0004407">
    <property type="term" value="F:histone deacetylase activity"/>
    <property type="evidence" value="ECO:0007669"/>
    <property type="project" value="TreeGrafter"/>
</dbReference>
<evidence type="ECO:0000256" key="1">
    <source>
        <dbReference type="ARBA" id="ARBA00005947"/>
    </source>
</evidence>
<dbReference type="OrthoDB" id="9808367at2"/>
<dbReference type="InterPro" id="IPR037138">
    <property type="entry name" value="His_deacetylse_dom_sf"/>
</dbReference>
<keyword evidence="5" id="KW-1185">Reference proteome</keyword>
<feature type="region of interest" description="Disordered" evidence="2">
    <location>
        <begin position="1"/>
        <end position="20"/>
    </location>
</feature>
<protein>
    <recommendedName>
        <fullName evidence="3">Histone deacetylase domain-containing protein</fullName>
    </recommendedName>
</protein>
<dbReference type="RefSeq" id="WP_143528950.1">
    <property type="nucleotide sequence ID" value="NZ_AP019791.1"/>
</dbReference>
<comment type="similarity">
    <text evidence="1">Belongs to the histone deacetylase family.</text>
</comment>
<dbReference type="GO" id="GO:0040029">
    <property type="term" value="P:epigenetic regulation of gene expression"/>
    <property type="evidence" value="ECO:0007669"/>
    <property type="project" value="TreeGrafter"/>
</dbReference>
<organism evidence="4 5">
    <name type="scientific">Rubrobacter xylanophilus</name>
    <dbReference type="NCBI Taxonomy" id="49319"/>
    <lineage>
        <taxon>Bacteria</taxon>
        <taxon>Bacillati</taxon>
        <taxon>Actinomycetota</taxon>
        <taxon>Rubrobacteria</taxon>
        <taxon>Rubrobacterales</taxon>
        <taxon>Rubrobacteraceae</taxon>
        <taxon>Rubrobacter</taxon>
    </lineage>
</organism>
<dbReference type="PANTHER" id="PTHR10625:SF10">
    <property type="entry name" value="HISTONE DEACETYLASE HDAC1"/>
    <property type="match status" value="1"/>
</dbReference>
<sequence length="339" mass="34669">MRVYTHPACEKHRNPSSGVEVPERYPAALAGVETAARDGAPVEVLGCEPAPEETLLAVHEGRYLDLLRDLSGSGGGVLDPDTAVGPGSWEAALLAAGAAVEAAEAALSGEPAFALVRPPGHHAGRERAMGFCLINNAAVAAAHARSLGVRRVAILDWDVHHGNGTQDIFYAAGDVLYLSVHRGGLFYPGTGHPEEVGEGSGRGFTVNVPLPAGSGDGEYAAAFGEVLLPVLGEFAPELVVVSAGYDAHASDPLGGMRLDAASFGRFAAAVSSLARGVSGTSPAFVLEGGYDLRALTACVAATIRGAGEKAPRFPAEPARSPAGPARRALAPFWESLKGG</sequence>
<evidence type="ECO:0000256" key="2">
    <source>
        <dbReference type="SAM" id="MobiDB-lite"/>
    </source>
</evidence>